<keyword evidence="7" id="KW-1185">Reference proteome</keyword>
<evidence type="ECO:0000256" key="3">
    <source>
        <dbReference type="ARBA" id="ARBA00022741"/>
    </source>
</evidence>
<organism evidence="6 7">
    <name type="scientific">Aliidongia dinghuensis</name>
    <dbReference type="NCBI Taxonomy" id="1867774"/>
    <lineage>
        <taxon>Bacteria</taxon>
        <taxon>Pseudomonadati</taxon>
        <taxon>Pseudomonadota</taxon>
        <taxon>Alphaproteobacteria</taxon>
        <taxon>Rhodospirillales</taxon>
        <taxon>Dongiaceae</taxon>
        <taxon>Aliidongia</taxon>
    </lineage>
</organism>
<keyword evidence="3" id="KW-0547">Nucleotide-binding</keyword>
<evidence type="ECO:0000313" key="7">
    <source>
        <dbReference type="Proteomes" id="UP000646365"/>
    </source>
</evidence>
<gene>
    <name evidence="6" type="ORF">GCM10011611_03720</name>
</gene>
<evidence type="ECO:0000256" key="2">
    <source>
        <dbReference type="ARBA" id="ARBA00022448"/>
    </source>
</evidence>
<dbReference type="EMBL" id="BMJQ01000001">
    <property type="protein sequence ID" value="GGF01440.1"/>
    <property type="molecule type" value="Genomic_DNA"/>
</dbReference>
<feature type="domain" description="ABC transporter" evidence="5">
    <location>
        <begin position="2"/>
        <end position="221"/>
    </location>
</feature>
<comment type="caution">
    <text evidence="6">The sequence shown here is derived from an EMBL/GenBank/DDBJ whole genome shotgun (WGS) entry which is preliminary data.</text>
</comment>
<reference evidence="6" key="2">
    <citation type="submission" date="2020-09" db="EMBL/GenBank/DDBJ databases">
        <authorList>
            <person name="Sun Q."/>
            <person name="Zhou Y."/>
        </authorList>
    </citation>
    <scope>NUCLEOTIDE SEQUENCE</scope>
    <source>
        <strain evidence="6">CGMCC 1.15725</strain>
    </source>
</reference>
<keyword evidence="2" id="KW-0813">Transport</keyword>
<dbReference type="InterPro" id="IPR050166">
    <property type="entry name" value="ABC_transporter_ATP-bind"/>
</dbReference>
<dbReference type="GO" id="GO:0016887">
    <property type="term" value="F:ATP hydrolysis activity"/>
    <property type="evidence" value="ECO:0007669"/>
    <property type="project" value="InterPro"/>
</dbReference>
<dbReference type="PANTHER" id="PTHR42788:SF19">
    <property type="entry name" value="ALIPHATIC SULFONATES IMPORT ATP-BINDING PROTEIN SSUB 2"/>
    <property type="match status" value="1"/>
</dbReference>
<evidence type="ECO:0000259" key="5">
    <source>
        <dbReference type="PROSITE" id="PS50893"/>
    </source>
</evidence>
<comment type="similarity">
    <text evidence="1">Belongs to the ABC transporter superfamily.</text>
</comment>
<dbReference type="InterPro" id="IPR003439">
    <property type="entry name" value="ABC_transporter-like_ATP-bd"/>
</dbReference>
<dbReference type="RefSeq" id="WP_229743456.1">
    <property type="nucleotide sequence ID" value="NZ_BMJQ01000001.1"/>
</dbReference>
<dbReference type="PROSITE" id="PS00211">
    <property type="entry name" value="ABC_TRANSPORTER_1"/>
    <property type="match status" value="1"/>
</dbReference>
<dbReference type="Proteomes" id="UP000646365">
    <property type="component" value="Unassembled WGS sequence"/>
</dbReference>
<dbReference type="GO" id="GO:0005524">
    <property type="term" value="F:ATP binding"/>
    <property type="evidence" value="ECO:0007669"/>
    <property type="project" value="UniProtKB-KW"/>
</dbReference>
<accession>A0A8J2YPN5</accession>
<dbReference type="Gene3D" id="3.40.50.300">
    <property type="entry name" value="P-loop containing nucleotide triphosphate hydrolases"/>
    <property type="match status" value="1"/>
</dbReference>
<name>A0A8J2YPN5_9PROT</name>
<dbReference type="InterPro" id="IPR027417">
    <property type="entry name" value="P-loop_NTPase"/>
</dbReference>
<dbReference type="InterPro" id="IPR003593">
    <property type="entry name" value="AAA+_ATPase"/>
</dbReference>
<protein>
    <submittedName>
        <fullName evidence="6">ABC transporter ATP-binding protein</fullName>
    </submittedName>
</protein>
<evidence type="ECO:0000256" key="1">
    <source>
        <dbReference type="ARBA" id="ARBA00005417"/>
    </source>
</evidence>
<proteinExistence type="inferred from homology"/>
<dbReference type="SUPFAM" id="SSF52540">
    <property type="entry name" value="P-loop containing nucleoside triphosphate hydrolases"/>
    <property type="match status" value="1"/>
</dbReference>
<evidence type="ECO:0000256" key="4">
    <source>
        <dbReference type="ARBA" id="ARBA00022840"/>
    </source>
</evidence>
<dbReference type="PANTHER" id="PTHR42788">
    <property type="entry name" value="TAURINE IMPORT ATP-BINDING PROTEIN-RELATED"/>
    <property type="match status" value="1"/>
</dbReference>
<dbReference type="InterPro" id="IPR017871">
    <property type="entry name" value="ABC_transporter-like_CS"/>
</dbReference>
<reference evidence="6" key="1">
    <citation type="journal article" date="2014" name="Int. J. Syst. Evol. Microbiol.">
        <title>Complete genome sequence of Corynebacterium casei LMG S-19264T (=DSM 44701T), isolated from a smear-ripened cheese.</title>
        <authorList>
            <consortium name="US DOE Joint Genome Institute (JGI-PGF)"/>
            <person name="Walter F."/>
            <person name="Albersmeier A."/>
            <person name="Kalinowski J."/>
            <person name="Ruckert C."/>
        </authorList>
    </citation>
    <scope>NUCLEOTIDE SEQUENCE</scope>
    <source>
        <strain evidence="6">CGMCC 1.15725</strain>
    </source>
</reference>
<keyword evidence="4 6" id="KW-0067">ATP-binding</keyword>
<dbReference type="AlphaFoldDB" id="A0A8J2YPN5"/>
<dbReference type="Pfam" id="PF00005">
    <property type="entry name" value="ABC_tran"/>
    <property type="match status" value="1"/>
</dbReference>
<sequence length="242" mass="25665">MILSVEIAEKRFGGRSILGPLAFTLDAGEILAIVGPSGCGKTTLLRIVGGLDPNYRGTVRWHGSAAPRMGTVFQAPRLLPWRTVRQNLDLVRPPGGDAAARDRLLERLGLAAARDAFASELSLGMARRLALARALVVEPDLVLLDEPFVSLDEAAAATARQVLLDAWRARPAAMLLVTHDLGEAASLADRILLLSRDPARVIDTVSVPAPLRRAGGPPALDLANTIRRRLGGPPAPHFLAGG</sequence>
<evidence type="ECO:0000313" key="6">
    <source>
        <dbReference type="EMBL" id="GGF01440.1"/>
    </source>
</evidence>
<dbReference type="PROSITE" id="PS50893">
    <property type="entry name" value="ABC_TRANSPORTER_2"/>
    <property type="match status" value="1"/>
</dbReference>
<dbReference type="SMART" id="SM00382">
    <property type="entry name" value="AAA"/>
    <property type="match status" value="1"/>
</dbReference>